<comment type="subcellular location">
    <subcellularLocation>
        <location evidence="1">Cell projection</location>
        <location evidence="1">Cilium</location>
    </subcellularLocation>
</comment>
<evidence type="ECO:0000256" key="5">
    <source>
        <dbReference type="SAM" id="MobiDB-lite"/>
    </source>
</evidence>
<dbReference type="PANTHER" id="PTHR16011:SF0">
    <property type="entry name" value="INTRAFLAGELLAR TRANSPORT PROTEIN 57 HOMOLOG"/>
    <property type="match status" value="1"/>
</dbReference>
<accession>A0A7S0RNI6</accession>
<reference evidence="6" key="1">
    <citation type="submission" date="2021-01" db="EMBL/GenBank/DDBJ databases">
        <authorList>
            <person name="Corre E."/>
            <person name="Pelletier E."/>
            <person name="Niang G."/>
            <person name="Scheremetjew M."/>
            <person name="Finn R."/>
            <person name="Kale V."/>
            <person name="Holt S."/>
            <person name="Cochrane G."/>
            <person name="Meng A."/>
            <person name="Brown T."/>
            <person name="Cohen L."/>
        </authorList>
    </citation>
    <scope>NUCLEOTIDE SEQUENCE</scope>
    <source>
        <strain evidence="6">SAG 11-49</strain>
    </source>
</reference>
<dbReference type="GO" id="GO:0005929">
    <property type="term" value="C:cilium"/>
    <property type="evidence" value="ECO:0007669"/>
    <property type="project" value="UniProtKB-SubCell"/>
</dbReference>
<feature type="region of interest" description="Disordered" evidence="5">
    <location>
        <begin position="200"/>
        <end position="223"/>
    </location>
</feature>
<dbReference type="GO" id="GO:0005794">
    <property type="term" value="C:Golgi apparatus"/>
    <property type="evidence" value="ECO:0007669"/>
    <property type="project" value="TreeGrafter"/>
</dbReference>
<comment type="similarity">
    <text evidence="2">Belongs to the IFT57 family.</text>
</comment>
<dbReference type="GO" id="GO:1905515">
    <property type="term" value="P:non-motile cilium assembly"/>
    <property type="evidence" value="ECO:0007669"/>
    <property type="project" value="TreeGrafter"/>
</dbReference>
<dbReference type="Gene3D" id="1.20.5.300">
    <property type="match status" value="1"/>
</dbReference>
<evidence type="ECO:0000256" key="1">
    <source>
        <dbReference type="ARBA" id="ARBA00004138"/>
    </source>
</evidence>
<sequence>MSSRERRPNSSTGRRPSGSGSSRPAPPEGDGAPQDVGMAEEPVAAAPRAPMAVGRSLEITTTPDVCMEMLVDKLKLLDYERDFCKKKKPYRKPLSRLYFAVQDSSGQGTQFFYFASLAAWLLSLAGADGGAPKEFDDPNATCNNILNGCKKLGFAPPNYHPSKLSTGHGREICGVLDGLADYVLERRNFTYRKPLYMPDGYQDEEGGDVDEADAGGMEGDAATEFPKPKYLEEEEEEAYMMGNGAQDAALGPPPPGHQASPAPTMAEEKAILASKVDPTAWKMEVERVAPKLRILLNADAKDWRSHLEEVQQHTKSISTVWPESRTVLEKLRGELDTSLDKLQTRERFLNDQFDRLMQQYRGARTSLGTVQGSYNARTEAISERNSELHRITEQLSEMKGVMDEHSTNIADATPVVRIKNAIKKLAEELHEIEVRIGVVSHTLLQLSVKNKRALQAQAAAMSDEEDDT</sequence>
<dbReference type="GO" id="GO:0030992">
    <property type="term" value="C:intraciliary transport particle B"/>
    <property type="evidence" value="ECO:0007669"/>
    <property type="project" value="TreeGrafter"/>
</dbReference>
<name>A0A7S0RNI6_9CHLO</name>
<feature type="compositionally biased region" description="Acidic residues" evidence="5">
    <location>
        <begin position="201"/>
        <end position="213"/>
    </location>
</feature>
<evidence type="ECO:0000256" key="2">
    <source>
        <dbReference type="ARBA" id="ARBA00009415"/>
    </source>
</evidence>
<dbReference type="GO" id="GO:0042073">
    <property type="term" value="P:intraciliary transport"/>
    <property type="evidence" value="ECO:0007669"/>
    <property type="project" value="TreeGrafter"/>
</dbReference>
<dbReference type="EMBL" id="HBFB01019430">
    <property type="protein sequence ID" value="CAD8682852.1"/>
    <property type="molecule type" value="Transcribed_RNA"/>
</dbReference>
<dbReference type="AlphaFoldDB" id="A0A7S0RNI6"/>
<gene>
    <name evidence="6" type="ORF">CLEI1391_LOCUS10893</name>
</gene>
<feature type="compositionally biased region" description="Low complexity" evidence="5">
    <location>
        <begin position="9"/>
        <end position="23"/>
    </location>
</feature>
<feature type="region of interest" description="Disordered" evidence="5">
    <location>
        <begin position="1"/>
        <end position="49"/>
    </location>
</feature>
<keyword evidence="3" id="KW-0969">Cilium</keyword>
<protein>
    <recommendedName>
        <fullName evidence="7">Intraflagellar transport protein 57 homolog</fullName>
    </recommendedName>
</protein>
<keyword evidence="4" id="KW-0966">Cell projection</keyword>
<feature type="compositionally biased region" description="Low complexity" evidence="5">
    <location>
        <begin position="39"/>
        <end position="49"/>
    </location>
</feature>
<dbReference type="PANTHER" id="PTHR16011">
    <property type="entry name" value="IFT57/HIPPI"/>
    <property type="match status" value="1"/>
</dbReference>
<proteinExistence type="inferred from homology"/>
<evidence type="ECO:0000256" key="3">
    <source>
        <dbReference type="ARBA" id="ARBA00023069"/>
    </source>
</evidence>
<evidence type="ECO:0000313" key="6">
    <source>
        <dbReference type="EMBL" id="CAD8682852.1"/>
    </source>
</evidence>
<evidence type="ECO:0000256" key="4">
    <source>
        <dbReference type="ARBA" id="ARBA00023273"/>
    </source>
</evidence>
<dbReference type="Pfam" id="PF10498">
    <property type="entry name" value="IFT57"/>
    <property type="match status" value="1"/>
</dbReference>
<dbReference type="InterPro" id="IPR019530">
    <property type="entry name" value="Intra-flagellar_transport_57"/>
</dbReference>
<organism evidence="6">
    <name type="scientific">Chlamydomonas leiostraca</name>
    <dbReference type="NCBI Taxonomy" id="1034604"/>
    <lineage>
        <taxon>Eukaryota</taxon>
        <taxon>Viridiplantae</taxon>
        <taxon>Chlorophyta</taxon>
        <taxon>core chlorophytes</taxon>
        <taxon>Chlorophyceae</taxon>
        <taxon>CS clade</taxon>
        <taxon>Chlamydomonadales</taxon>
        <taxon>Chlamydomonadaceae</taxon>
        <taxon>Chlamydomonas</taxon>
    </lineage>
</organism>
<dbReference type="GO" id="GO:0005815">
    <property type="term" value="C:microtubule organizing center"/>
    <property type="evidence" value="ECO:0007669"/>
    <property type="project" value="TreeGrafter"/>
</dbReference>
<evidence type="ECO:0008006" key="7">
    <source>
        <dbReference type="Google" id="ProtNLM"/>
    </source>
</evidence>